<protein>
    <submittedName>
        <fullName evidence="1">DUF1018 domain-containing protein</fullName>
    </submittedName>
</protein>
<evidence type="ECO:0000313" key="1">
    <source>
        <dbReference type="EMBL" id="TLE14489.1"/>
    </source>
</evidence>
<sequence>MQKLTPIQELERKRLIAGIHIKKEELGMAEIQYRDLLWARYKVESSKELNLKDLRDFANYLGFFPKKAIQKPNEVGGATDAQIQTILKAYKVVAEDKSELGLRKFIKRIVGRLPLYLESLSLIEAQKVIIGLKKWQENKKD</sequence>
<keyword evidence="2" id="KW-1185">Reference proteome</keyword>
<dbReference type="InterPro" id="IPR009363">
    <property type="entry name" value="Phage_Mu_Gp16"/>
</dbReference>
<gene>
    <name evidence="1" type="ORF">LS72_008795</name>
</gene>
<dbReference type="Pfam" id="PF06252">
    <property type="entry name" value="GemA"/>
    <property type="match status" value="1"/>
</dbReference>
<dbReference type="RefSeq" id="WP_034555600.1">
    <property type="nucleotide sequence ID" value="NZ_JRPC02000024.1"/>
</dbReference>
<organism evidence="1 2">
    <name type="scientific">Helicobacter apodemus</name>
    <dbReference type="NCBI Taxonomy" id="135569"/>
    <lineage>
        <taxon>Bacteria</taxon>
        <taxon>Pseudomonadati</taxon>
        <taxon>Campylobacterota</taxon>
        <taxon>Epsilonproteobacteria</taxon>
        <taxon>Campylobacterales</taxon>
        <taxon>Helicobacteraceae</taxon>
        <taxon>Helicobacter</taxon>
    </lineage>
</organism>
<comment type="caution">
    <text evidence="1">The sequence shown here is derived from an EMBL/GenBank/DDBJ whole genome shotgun (WGS) entry which is preliminary data.</text>
</comment>
<evidence type="ECO:0000313" key="2">
    <source>
        <dbReference type="Proteomes" id="UP000029920"/>
    </source>
</evidence>
<name>A0A4U8UDV9_9HELI</name>
<proteinExistence type="predicted"/>
<dbReference type="EMBL" id="JRPC02000024">
    <property type="protein sequence ID" value="TLE14489.1"/>
    <property type="molecule type" value="Genomic_DNA"/>
</dbReference>
<dbReference type="Proteomes" id="UP000029920">
    <property type="component" value="Unassembled WGS sequence"/>
</dbReference>
<dbReference type="AlphaFoldDB" id="A0A4U8UDV9"/>
<accession>A0A4U8UDV9</accession>
<reference evidence="1 2" key="1">
    <citation type="journal article" date="2014" name="Genome Announc.">
        <title>Draft genome sequences of eight enterohepatic helicobacter species isolated from both laboratory and wild rodents.</title>
        <authorList>
            <person name="Sheh A."/>
            <person name="Shen Z."/>
            <person name="Fox J.G."/>
        </authorList>
    </citation>
    <scope>NUCLEOTIDE SEQUENCE [LARGE SCALE GENOMIC DNA]</scope>
    <source>
        <strain evidence="1 2">MIT-03-7007</strain>
    </source>
</reference>